<feature type="transmembrane region" description="Helical" evidence="7">
    <location>
        <begin position="308"/>
        <end position="328"/>
    </location>
</feature>
<evidence type="ECO:0000313" key="9">
    <source>
        <dbReference type="EMBL" id="MEM4990302.1"/>
    </source>
</evidence>
<dbReference type="PROSITE" id="PS50850">
    <property type="entry name" value="MFS"/>
    <property type="match status" value="1"/>
</dbReference>
<feature type="transmembrane region" description="Helical" evidence="7">
    <location>
        <begin position="204"/>
        <end position="224"/>
    </location>
</feature>
<dbReference type="NCBIfam" id="TIGR00711">
    <property type="entry name" value="efflux_EmrB"/>
    <property type="match status" value="1"/>
</dbReference>
<dbReference type="PRINTS" id="PR01036">
    <property type="entry name" value="TCRTETB"/>
</dbReference>
<reference evidence="9 10" key="1">
    <citation type="submission" date="2024-02" db="EMBL/GenBank/DDBJ databases">
        <title>Draft genome sequence of Collimonas sp. strain H4R21, an effective mineral-weathering bacterial strain isolated from the beech rhizosphere.</title>
        <authorList>
            <person name="Morin E."/>
            <person name="Uroz S."/>
            <person name="Leveau J.H.J."/>
            <person name="Kumar R."/>
            <person name="Rey M.W."/>
            <person name="Pham J."/>
        </authorList>
    </citation>
    <scope>NUCLEOTIDE SEQUENCE [LARGE SCALE GENOMIC DNA]</scope>
    <source>
        <strain evidence="9 10">H4R21</strain>
    </source>
</reference>
<comment type="caution">
    <text evidence="9">The sequence shown here is derived from an EMBL/GenBank/DDBJ whole genome shotgun (WGS) entry which is preliminary data.</text>
</comment>
<evidence type="ECO:0000256" key="7">
    <source>
        <dbReference type="SAM" id="Phobius"/>
    </source>
</evidence>
<dbReference type="Gene3D" id="1.20.1250.20">
    <property type="entry name" value="MFS general substrate transporter like domains"/>
    <property type="match status" value="1"/>
</dbReference>
<keyword evidence="3" id="KW-1003">Cell membrane</keyword>
<feature type="transmembrane region" description="Helical" evidence="7">
    <location>
        <begin position="446"/>
        <end position="468"/>
    </location>
</feature>
<feature type="transmembrane region" description="Helical" evidence="7">
    <location>
        <begin position="51"/>
        <end position="71"/>
    </location>
</feature>
<evidence type="ECO:0000259" key="8">
    <source>
        <dbReference type="PROSITE" id="PS50850"/>
    </source>
</evidence>
<dbReference type="Gene3D" id="1.20.1720.10">
    <property type="entry name" value="Multidrug resistance protein D"/>
    <property type="match status" value="1"/>
</dbReference>
<dbReference type="SUPFAM" id="SSF103473">
    <property type="entry name" value="MFS general substrate transporter"/>
    <property type="match status" value="1"/>
</dbReference>
<feature type="transmembrane region" description="Helical" evidence="7">
    <location>
        <begin position="83"/>
        <end position="107"/>
    </location>
</feature>
<evidence type="ECO:0000256" key="3">
    <source>
        <dbReference type="ARBA" id="ARBA00022475"/>
    </source>
</evidence>
<feature type="transmembrane region" description="Helical" evidence="7">
    <location>
        <begin position="16"/>
        <end position="39"/>
    </location>
</feature>
<dbReference type="Proteomes" id="UP001495910">
    <property type="component" value="Unassembled WGS sequence"/>
</dbReference>
<feature type="transmembrane region" description="Helical" evidence="7">
    <location>
        <begin position="236"/>
        <end position="253"/>
    </location>
</feature>
<dbReference type="EMBL" id="JBANDC010000022">
    <property type="protein sequence ID" value="MEM4990302.1"/>
    <property type="molecule type" value="Genomic_DNA"/>
</dbReference>
<keyword evidence="2" id="KW-0813">Transport</keyword>
<keyword evidence="6 7" id="KW-0472">Membrane</keyword>
<evidence type="ECO:0000256" key="5">
    <source>
        <dbReference type="ARBA" id="ARBA00022989"/>
    </source>
</evidence>
<keyword evidence="5 7" id="KW-1133">Transmembrane helix</keyword>
<dbReference type="InterPro" id="IPR011701">
    <property type="entry name" value="MFS"/>
</dbReference>
<evidence type="ECO:0000256" key="4">
    <source>
        <dbReference type="ARBA" id="ARBA00022692"/>
    </source>
</evidence>
<feature type="domain" description="Major facilitator superfamily (MFS) profile" evidence="8">
    <location>
        <begin position="17"/>
        <end position="472"/>
    </location>
</feature>
<keyword evidence="4 7" id="KW-0812">Transmembrane</keyword>
<dbReference type="PANTHER" id="PTHR42718:SF46">
    <property type="entry name" value="BLR6921 PROTEIN"/>
    <property type="match status" value="1"/>
</dbReference>
<dbReference type="Pfam" id="PF07690">
    <property type="entry name" value="MFS_1"/>
    <property type="match status" value="1"/>
</dbReference>
<organism evidence="9 10">
    <name type="scientific">Collimonas rhizosphaerae</name>
    <dbReference type="NCBI Taxonomy" id="3126357"/>
    <lineage>
        <taxon>Bacteria</taxon>
        <taxon>Pseudomonadati</taxon>
        <taxon>Pseudomonadota</taxon>
        <taxon>Betaproteobacteria</taxon>
        <taxon>Burkholderiales</taxon>
        <taxon>Oxalobacteraceae</taxon>
        <taxon>Collimonas</taxon>
    </lineage>
</organism>
<feature type="transmembrane region" description="Helical" evidence="7">
    <location>
        <begin position="170"/>
        <end position="192"/>
    </location>
</feature>
<name>A0ABU9Q250_9BURK</name>
<dbReference type="PANTHER" id="PTHR42718">
    <property type="entry name" value="MAJOR FACILITATOR SUPERFAMILY MULTIDRUG TRANSPORTER MFSC"/>
    <property type="match status" value="1"/>
</dbReference>
<gene>
    <name evidence="9" type="ORF">V8G57_23125</name>
</gene>
<evidence type="ECO:0000256" key="6">
    <source>
        <dbReference type="ARBA" id="ARBA00023136"/>
    </source>
</evidence>
<keyword evidence="10" id="KW-1185">Reference proteome</keyword>
<sequence length="479" mass="49560">MTENPTHAATRDRRGLALIVLCLGVLMIVLDTTIVNVALPSIKTDLKFSDTSLAWVVNAYMLTFGGFLLLGGRLGDLYGHRRLFLIGIALFTLASLACGLSTTQGFLLAARAVQGLAGAVVTSVALSLIMDLFTEAAERAKAMGVYGFVCAGGGSLGAMLGGLLTDTLSWHWIFLVNLPIGIAVIALSLRLLPAVHSQAQSKHLDVFGAVTVTAALMLAVYAIVNGNEAGWASPRTLGQLAVAAVLLAAFLVIETRVRVPLMPLRLFQLRNVAVANVVGVLWAAAMFAWFFLSALYLQLVLGYKPLQVGLAFLPANLIMAVFSLGISARLVMRFGIRRPLAVGLLLAACGLLLFARAPVDGHFVADVLPGMILLGLGAGVAFNPVLLAAMSDVAPSESGLASGVVNTSFMMGGALGLAVLASLAALHTENLLAAGAEPVGALNSGYQAAFLVGACFAGLGAGLGALLLRTKTMESAVPA</sequence>
<evidence type="ECO:0000256" key="2">
    <source>
        <dbReference type="ARBA" id="ARBA00022448"/>
    </source>
</evidence>
<dbReference type="InterPro" id="IPR020846">
    <property type="entry name" value="MFS_dom"/>
</dbReference>
<feature type="transmembrane region" description="Helical" evidence="7">
    <location>
        <begin position="340"/>
        <end position="359"/>
    </location>
</feature>
<feature type="transmembrane region" description="Helical" evidence="7">
    <location>
        <begin position="145"/>
        <end position="164"/>
    </location>
</feature>
<proteinExistence type="predicted"/>
<protein>
    <submittedName>
        <fullName evidence="9">DHA2 family efflux MFS transporter permease subunit</fullName>
    </submittedName>
</protein>
<evidence type="ECO:0000313" key="10">
    <source>
        <dbReference type="Proteomes" id="UP001495910"/>
    </source>
</evidence>
<feature type="transmembrane region" description="Helical" evidence="7">
    <location>
        <begin position="371"/>
        <end position="391"/>
    </location>
</feature>
<dbReference type="InterPro" id="IPR036259">
    <property type="entry name" value="MFS_trans_sf"/>
</dbReference>
<feature type="transmembrane region" description="Helical" evidence="7">
    <location>
        <begin position="273"/>
        <end position="296"/>
    </location>
</feature>
<feature type="transmembrane region" description="Helical" evidence="7">
    <location>
        <begin position="113"/>
        <end position="133"/>
    </location>
</feature>
<evidence type="ECO:0000256" key="1">
    <source>
        <dbReference type="ARBA" id="ARBA00004651"/>
    </source>
</evidence>
<dbReference type="InterPro" id="IPR004638">
    <property type="entry name" value="EmrB-like"/>
</dbReference>
<dbReference type="RefSeq" id="WP_342831379.1">
    <property type="nucleotide sequence ID" value="NZ_JBANDC010000022.1"/>
</dbReference>
<dbReference type="CDD" id="cd17321">
    <property type="entry name" value="MFS_MMR_MDR_like"/>
    <property type="match status" value="1"/>
</dbReference>
<comment type="subcellular location">
    <subcellularLocation>
        <location evidence="1">Cell membrane</location>
        <topology evidence="1">Multi-pass membrane protein</topology>
    </subcellularLocation>
</comment>
<accession>A0ABU9Q250</accession>
<feature type="transmembrane region" description="Helical" evidence="7">
    <location>
        <begin position="403"/>
        <end position="426"/>
    </location>
</feature>